<dbReference type="CDD" id="cd04301">
    <property type="entry name" value="NAT_SF"/>
    <property type="match status" value="1"/>
</dbReference>
<name>A0A848GZX6_9BURK</name>
<dbReference type="SUPFAM" id="SSF55729">
    <property type="entry name" value="Acyl-CoA N-acyltransferases (Nat)"/>
    <property type="match status" value="2"/>
</dbReference>
<evidence type="ECO:0000313" key="5">
    <source>
        <dbReference type="Proteomes" id="UP000541185"/>
    </source>
</evidence>
<dbReference type="Gene3D" id="3.40.630.30">
    <property type="match status" value="1"/>
</dbReference>
<dbReference type="PROSITE" id="PS51186">
    <property type="entry name" value="GNAT"/>
    <property type="match status" value="2"/>
</dbReference>
<evidence type="ECO:0000256" key="1">
    <source>
        <dbReference type="ARBA" id="ARBA00022679"/>
    </source>
</evidence>
<proteinExistence type="predicted"/>
<evidence type="ECO:0000313" key="4">
    <source>
        <dbReference type="EMBL" id="NML44115.1"/>
    </source>
</evidence>
<gene>
    <name evidence="4" type="ORF">HHL11_10170</name>
</gene>
<keyword evidence="2" id="KW-0012">Acyltransferase</keyword>
<evidence type="ECO:0000259" key="3">
    <source>
        <dbReference type="PROSITE" id="PS51186"/>
    </source>
</evidence>
<accession>A0A848GZX6</accession>
<dbReference type="GO" id="GO:0016747">
    <property type="term" value="F:acyltransferase activity, transferring groups other than amino-acyl groups"/>
    <property type="evidence" value="ECO:0007669"/>
    <property type="project" value="InterPro"/>
</dbReference>
<dbReference type="PANTHER" id="PTHR43877">
    <property type="entry name" value="AMINOALKYLPHOSPHONATE N-ACETYLTRANSFERASE-RELATED-RELATED"/>
    <property type="match status" value="1"/>
</dbReference>
<dbReference type="EMBL" id="JABBFX010000001">
    <property type="protein sequence ID" value="NML44115.1"/>
    <property type="molecule type" value="Genomic_DNA"/>
</dbReference>
<dbReference type="RefSeq" id="WP_169418274.1">
    <property type="nucleotide sequence ID" value="NZ_JABBFX010000001.1"/>
</dbReference>
<dbReference type="Proteomes" id="UP000541185">
    <property type="component" value="Unassembled WGS sequence"/>
</dbReference>
<feature type="domain" description="N-acetyltransferase" evidence="3">
    <location>
        <begin position="13"/>
        <end position="177"/>
    </location>
</feature>
<feature type="domain" description="N-acetyltransferase" evidence="3">
    <location>
        <begin position="180"/>
        <end position="333"/>
    </location>
</feature>
<organism evidence="4 5">
    <name type="scientific">Ramlibacter agri</name>
    <dbReference type="NCBI Taxonomy" id="2728837"/>
    <lineage>
        <taxon>Bacteria</taxon>
        <taxon>Pseudomonadati</taxon>
        <taxon>Pseudomonadota</taxon>
        <taxon>Betaproteobacteria</taxon>
        <taxon>Burkholderiales</taxon>
        <taxon>Comamonadaceae</taxon>
        <taxon>Ramlibacter</taxon>
    </lineage>
</organism>
<protein>
    <submittedName>
        <fullName evidence="4">GNAT family N-acetyltransferase</fullName>
    </submittedName>
</protein>
<dbReference type="InterPro" id="IPR000182">
    <property type="entry name" value="GNAT_dom"/>
</dbReference>
<evidence type="ECO:0000256" key="2">
    <source>
        <dbReference type="ARBA" id="ARBA00023315"/>
    </source>
</evidence>
<dbReference type="Pfam" id="PF13508">
    <property type="entry name" value="Acetyltransf_7"/>
    <property type="match status" value="1"/>
</dbReference>
<reference evidence="4 5" key="1">
    <citation type="submission" date="2020-04" db="EMBL/GenBank/DDBJ databases">
        <title>Ramlibacter sp. G-1-2-2 isolated from soil.</title>
        <authorList>
            <person name="Dahal R.H."/>
        </authorList>
    </citation>
    <scope>NUCLEOTIDE SEQUENCE [LARGE SCALE GENOMIC DNA]</scope>
    <source>
        <strain evidence="4 5">G-1-2-2</strain>
    </source>
</reference>
<dbReference type="InterPro" id="IPR050832">
    <property type="entry name" value="Bact_Acetyltransf"/>
</dbReference>
<comment type="caution">
    <text evidence="4">The sequence shown here is derived from an EMBL/GenBank/DDBJ whole genome shotgun (WGS) entry which is preliminary data.</text>
</comment>
<sequence>MQDVDVLAAAAGLRLRPFAGAEDFPRMVVAANACFAADGLDIIRTVEDMARDYAALRDSDPARDVVMAERGGELVGYARSMHWTQPDGVMLFGQLGFVPPAQRRSGIGRALLAWLEQRQRTVAAAHPRASGFAHHSFVTQGETARAQLLRRAGYAPVRQFLAMVRPDLEAIPDFPLPPGLEVRAVQPEHHRAIWDAHMEALRGVWGFRGPMPGDYETWLTLPTFQPHLWQIAWDTQTGEVAGQVKTFIDAEYNRKFGRQRGWTEFISVGERWRRRGLARALVVRALRAQRDAGMRDSELGVDSENADGASRIYADCGFREVKRNTAYRKPFIL</sequence>
<keyword evidence="1 4" id="KW-0808">Transferase</keyword>
<dbReference type="Pfam" id="PF00583">
    <property type="entry name" value="Acetyltransf_1"/>
    <property type="match status" value="1"/>
</dbReference>
<dbReference type="AlphaFoldDB" id="A0A848GZX6"/>
<keyword evidence="5" id="KW-1185">Reference proteome</keyword>
<dbReference type="InterPro" id="IPR016181">
    <property type="entry name" value="Acyl_CoA_acyltransferase"/>
</dbReference>